<evidence type="ECO:0000313" key="2">
    <source>
        <dbReference type="Proteomes" id="UP000176629"/>
    </source>
</evidence>
<dbReference type="Proteomes" id="UP000176629">
    <property type="component" value="Unassembled WGS sequence"/>
</dbReference>
<accession>A0A1F6XK44</accession>
<proteinExistence type="predicted"/>
<organism evidence="1 2">
    <name type="scientific">Candidatus Nomurabacteria bacterium RIFCSPLOWO2_01_FULL_40_18</name>
    <dbReference type="NCBI Taxonomy" id="1801773"/>
    <lineage>
        <taxon>Bacteria</taxon>
        <taxon>Candidatus Nomuraibacteriota</taxon>
    </lineage>
</organism>
<dbReference type="AlphaFoldDB" id="A0A1F6XK44"/>
<gene>
    <name evidence="1" type="ORF">A3A03_03420</name>
</gene>
<name>A0A1F6XK44_9BACT</name>
<reference evidence="1 2" key="1">
    <citation type="journal article" date="2016" name="Nat. Commun.">
        <title>Thousands of microbial genomes shed light on interconnected biogeochemical processes in an aquifer system.</title>
        <authorList>
            <person name="Anantharaman K."/>
            <person name="Brown C.T."/>
            <person name="Hug L.A."/>
            <person name="Sharon I."/>
            <person name="Castelle C.J."/>
            <person name="Probst A.J."/>
            <person name="Thomas B.C."/>
            <person name="Singh A."/>
            <person name="Wilkins M.J."/>
            <person name="Karaoz U."/>
            <person name="Brodie E.L."/>
            <person name="Williams K.H."/>
            <person name="Hubbard S.S."/>
            <person name="Banfield J.F."/>
        </authorList>
    </citation>
    <scope>NUCLEOTIDE SEQUENCE [LARGE SCALE GENOMIC DNA]</scope>
</reference>
<comment type="caution">
    <text evidence="1">The sequence shown here is derived from an EMBL/GenBank/DDBJ whole genome shotgun (WGS) entry which is preliminary data.</text>
</comment>
<sequence length="122" mass="13408">MNKGFMALISVVIISAILLLVAISLSNTSFYGRSNILDSELKEKSSALAEACVDVAILKLTDNSSYSPIDEFVNVGSEKCTIDSISVGNPKIIKVMADYQHYITKLEIEIDSDLSIIRFEEK</sequence>
<dbReference type="EMBL" id="MFUX01000025">
    <property type="protein sequence ID" value="OGI94361.1"/>
    <property type="molecule type" value="Genomic_DNA"/>
</dbReference>
<evidence type="ECO:0000313" key="1">
    <source>
        <dbReference type="EMBL" id="OGI94361.1"/>
    </source>
</evidence>
<protein>
    <submittedName>
        <fullName evidence="1">Uncharacterized protein</fullName>
    </submittedName>
</protein>